<feature type="DNA-binding region" description="H-T-H motif" evidence="2">
    <location>
        <begin position="27"/>
        <end position="46"/>
    </location>
</feature>
<dbReference type="InParanoid" id="B2A7E3"/>
<dbReference type="AlphaFoldDB" id="B2A7E3"/>
<dbReference type="PROSITE" id="PS50977">
    <property type="entry name" value="HTH_TETR_2"/>
    <property type="match status" value="1"/>
</dbReference>
<name>B2A7E3_NATTJ</name>
<dbReference type="OrthoDB" id="9780824at2"/>
<dbReference type="Gene3D" id="1.10.357.10">
    <property type="entry name" value="Tetracycline Repressor, domain 2"/>
    <property type="match status" value="1"/>
</dbReference>
<dbReference type="InterPro" id="IPR009057">
    <property type="entry name" value="Homeodomain-like_sf"/>
</dbReference>
<dbReference type="Gene3D" id="1.10.10.60">
    <property type="entry name" value="Homeodomain-like"/>
    <property type="match status" value="1"/>
</dbReference>
<dbReference type="FunCoup" id="B2A7E3">
    <property type="interactions" value="56"/>
</dbReference>
<keyword evidence="1 2" id="KW-0238">DNA-binding</keyword>
<dbReference type="STRING" id="457570.Nther_2085"/>
<dbReference type="PRINTS" id="PR00455">
    <property type="entry name" value="HTHTETR"/>
</dbReference>
<dbReference type="GO" id="GO:0003677">
    <property type="term" value="F:DNA binding"/>
    <property type="evidence" value="ECO:0007669"/>
    <property type="project" value="UniProtKB-UniRule"/>
</dbReference>
<dbReference type="PANTHER" id="PTHR43479">
    <property type="entry name" value="ACREF/ENVCD OPERON REPRESSOR-RELATED"/>
    <property type="match status" value="1"/>
</dbReference>
<reference evidence="4 5" key="1">
    <citation type="submission" date="2008-04" db="EMBL/GenBank/DDBJ databases">
        <title>Complete sequence of chromosome of Natranaerobius thermophilus JW/NM-WN-LF.</title>
        <authorList>
            <consortium name="US DOE Joint Genome Institute"/>
            <person name="Copeland A."/>
            <person name="Lucas S."/>
            <person name="Lapidus A."/>
            <person name="Glavina del Rio T."/>
            <person name="Dalin E."/>
            <person name="Tice H."/>
            <person name="Bruce D."/>
            <person name="Goodwin L."/>
            <person name="Pitluck S."/>
            <person name="Chertkov O."/>
            <person name="Brettin T."/>
            <person name="Detter J.C."/>
            <person name="Han C."/>
            <person name="Kuske C.R."/>
            <person name="Schmutz J."/>
            <person name="Larimer F."/>
            <person name="Land M."/>
            <person name="Hauser L."/>
            <person name="Kyrpides N."/>
            <person name="Lykidis A."/>
            <person name="Mesbah N.M."/>
            <person name="Wiegel J."/>
        </authorList>
    </citation>
    <scope>NUCLEOTIDE SEQUENCE [LARGE SCALE GENOMIC DNA]</scope>
    <source>
        <strain evidence="5">ATCC BAA-1301 / DSM 18059 / JW/NM-WN-LF</strain>
    </source>
</reference>
<protein>
    <submittedName>
        <fullName evidence="4">Transcriptional regulator, TetR family</fullName>
    </submittedName>
</protein>
<feature type="domain" description="HTH tetR-type" evidence="3">
    <location>
        <begin position="4"/>
        <end position="64"/>
    </location>
</feature>
<dbReference type="HOGENOM" id="CLU_069356_27_3_9"/>
<dbReference type="PROSITE" id="PS01081">
    <property type="entry name" value="HTH_TETR_1"/>
    <property type="match status" value="1"/>
</dbReference>
<gene>
    <name evidence="4" type="ordered locus">Nther_2085</name>
</gene>
<reference evidence="4 5" key="2">
    <citation type="journal article" date="2011" name="J. Bacteriol.">
        <title>Complete genome sequence of the anaerobic, halophilic alkalithermophile Natranaerobius thermophilus JW/NM-WN-LF.</title>
        <authorList>
            <person name="Zhao B."/>
            <person name="Mesbah N.M."/>
            <person name="Dalin E."/>
            <person name="Goodwin L."/>
            <person name="Nolan M."/>
            <person name="Pitluck S."/>
            <person name="Chertkov O."/>
            <person name="Brettin T.S."/>
            <person name="Han J."/>
            <person name="Larimer F.W."/>
            <person name="Land M.L."/>
            <person name="Hauser L."/>
            <person name="Kyrpides N."/>
            <person name="Wiegel J."/>
        </authorList>
    </citation>
    <scope>NUCLEOTIDE SEQUENCE [LARGE SCALE GENOMIC DNA]</scope>
    <source>
        <strain evidence="5">ATCC BAA-1301 / DSM 18059 / JW/NM-WN-LF</strain>
    </source>
</reference>
<dbReference type="PANTHER" id="PTHR43479:SF11">
    <property type="entry name" value="ACREF_ENVCD OPERON REPRESSOR-RELATED"/>
    <property type="match status" value="1"/>
</dbReference>
<proteinExistence type="predicted"/>
<organism evidence="4 5">
    <name type="scientific">Natranaerobius thermophilus (strain ATCC BAA-1301 / DSM 18059 / JW/NM-WN-LF)</name>
    <dbReference type="NCBI Taxonomy" id="457570"/>
    <lineage>
        <taxon>Bacteria</taxon>
        <taxon>Bacillati</taxon>
        <taxon>Bacillota</taxon>
        <taxon>Clostridia</taxon>
        <taxon>Natranaerobiales</taxon>
        <taxon>Natranaerobiaceae</taxon>
        <taxon>Natranaerobius</taxon>
    </lineage>
</organism>
<dbReference type="RefSeq" id="WP_012448508.1">
    <property type="nucleotide sequence ID" value="NC_010718.1"/>
</dbReference>
<dbReference type="Pfam" id="PF00440">
    <property type="entry name" value="TetR_N"/>
    <property type="match status" value="1"/>
</dbReference>
<dbReference type="eggNOG" id="COG1309">
    <property type="taxonomic scope" value="Bacteria"/>
</dbReference>
<sequence>MKDNNTKDRIIHAARESFAKKGFQGATIAEIANKAGLSEGAIYRHFKSKEELLMQCVTPVLEEIIENMEENFPQVETLREFVKQNLELRLQMFQKNYNTFRILINELPYSNEMVRQYMKFLSKQEQKISKLMKRVKDLGQVKRTRNSLLFGLGQNMSLWLYMNFQDWCQNEEMKADEDILNVEKEHIIEDLTDYILYGISGSPQNDGERG</sequence>
<dbReference type="InterPro" id="IPR023772">
    <property type="entry name" value="DNA-bd_HTH_TetR-type_CS"/>
</dbReference>
<evidence type="ECO:0000313" key="4">
    <source>
        <dbReference type="EMBL" id="ACB85652.1"/>
    </source>
</evidence>
<dbReference type="InterPro" id="IPR050624">
    <property type="entry name" value="HTH-type_Tx_Regulator"/>
</dbReference>
<evidence type="ECO:0000256" key="1">
    <source>
        <dbReference type="ARBA" id="ARBA00023125"/>
    </source>
</evidence>
<accession>B2A7E3</accession>
<dbReference type="Proteomes" id="UP000001683">
    <property type="component" value="Chromosome"/>
</dbReference>
<dbReference type="EMBL" id="CP001034">
    <property type="protein sequence ID" value="ACB85652.1"/>
    <property type="molecule type" value="Genomic_DNA"/>
</dbReference>
<evidence type="ECO:0000259" key="3">
    <source>
        <dbReference type="PROSITE" id="PS50977"/>
    </source>
</evidence>
<dbReference type="InterPro" id="IPR001647">
    <property type="entry name" value="HTH_TetR"/>
</dbReference>
<evidence type="ECO:0000256" key="2">
    <source>
        <dbReference type="PROSITE-ProRule" id="PRU00335"/>
    </source>
</evidence>
<evidence type="ECO:0000313" key="5">
    <source>
        <dbReference type="Proteomes" id="UP000001683"/>
    </source>
</evidence>
<dbReference type="KEGG" id="nth:Nther_2085"/>
<keyword evidence="5" id="KW-1185">Reference proteome</keyword>
<dbReference type="SUPFAM" id="SSF46689">
    <property type="entry name" value="Homeodomain-like"/>
    <property type="match status" value="1"/>
</dbReference>